<organism evidence="8">
    <name type="scientific">Ruditapes decussatus</name>
    <dbReference type="NCBI Taxonomy" id="104385"/>
    <lineage>
        <taxon>Eukaryota</taxon>
        <taxon>Metazoa</taxon>
        <taxon>Spiralia</taxon>
        <taxon>Lophotrochozoa</taxon>
        <taxon>Mollusca</taxon>
        <taxon>Bivalvia</taxon>
        <taxon>Autobranchia</taxon>
        <taxon>Heteroconchia</taxon>
        <taxon>Euheterodonta</taxon>
        <taxon>Imparidentia</taxon>
        <taxon>Neoheterodontei</taxon>
        <taxon>Venerida</taxon>
        <taxon>Veneroidea</taxon>
        <taxon>Veneridae</taxon>
        <taxon>Ruditapes</taxon>
    </lineage>
</organism>
<dbReference type="Pfam" id="PF17791">
    <property type="entry name" value="MG3"/>
    <property type="match status" value="1"/>
</dbReference>
<dbReference type="InterPro" id="IPR019742">
    <property type="entry name" value="MacrogloblnA2_CS"/>
</dbReference>
<dbReference type="Pfam" id="PF17789">
    <property type="entry name" value="MG4"/>
    <property type="match status" value="1"/>
</dbReference>
<proteinExistence type="evidence at transcript level"/>
<feature type="domain" description="Alpha-2-macroglobulin" evidence="6">
    <location>
        <begin position="766"/>
        <end position="859"/>
    </location>
</feature>
<dbReference type="Gene3D" id="2.60.40.1940">
    <property type="match status" value="1"/>
</dbReference>
<keyword evidence="3" id="KW-1015">Disulfide bond</keyword>
<dbReference type="InterPro" id="IPR002890">
    <property type="entry name" value="MG2"/>
</dbReference>
<feature type="signal peptide" evidence="4">
    <location>
        <begin position="1"/>
        <end position="17"/>
    </location>
</feature>
<dbReference type="InterPro" id="IPR008930">
    <property type="entry name" value="Terpenoid_cyclase/PrenylTrfase"/>
</dbReference>
<dbReference type="SMART" id="SM01361">
    <property type="entry name" value="A2M_recep"/>
    <property type="match status" value="1"/>
</dbReference>
<evidence type="ECO:0000256" key="1">
    <source>
        <dbReference type="ARBA" id="ARBA00004613"/>
    </source>
</evidence>
<keyword evidence="4" id="KW-0732">Signal</keyword>
<dbReference type="InterPro" id="IPR013783">
    <property type="entry name" value="Ig-like_fold"/>
</dbReference>
<dbReference type="InterPro" id="IPR041425">
    <property type="entry name" value="C3/4/5_MG1"/>
</dbReference>
<dbReference type="Gene3D" id="2.60.40.10">
    <property type="entry name" value="Immunoglobulins"/>
    <property type="match status" value="2"/>
</dbReference>
<dbReference type="Gene3D" id="1.50.10.20">
    <property type="match status" value="1"/>
</dbReference>
<dbReference type="PANTHER" id="PTHR11412:SF166">
    <property type="entry name" value="NTR DOMAIN-CONTAINING PROTEIN"/>
    <property type="match status" value="1"/>
</dbReference>
<dbReference type="InterPro" id="IPR040839">
    <property type="entry name" value="MG4"/>
</dbReference>
<dbReference type="SUPFAM" id="SSF50242">
    <property type="entry name" value="TIMP-like"/>
    <property type="match status" value="1"/>
</dbReference>
<dbReference type="SMART" id="SM01419">
    <property type="entry name" value="Thiol-ester_cl"/>
    <property type="match status" value="1"/>
</dbReference>
<dbReference type="SMART" id="SM01360">
    <property type="entry name" value="A2M"/>
    <property type="match status" value="1"/>
</dbReference>
<evidence type="ECO:0000256" key="2">
    <source>
        <dbReference type="ARBA" id="ARBA00022525"/>
    </source>
</evidence>
<dbReference type="InterPro" id="IPR011625">
    <property type="entry name" value="A2M_N_BRD"/>
</dbReference>
<dbReference type="SUPFAM" id="SSF48239">
    <property type="entry name" value="Terpenoid cyclases/Protein prenyltransferases"/>
    <property type="match status" value="1"/>
</dbReference>
<dbReference type="EMBL" id="FJ392025">
    <property type="protein sequence ID" value="ACN37845.1"/>
    <property type="molecule type" value="mRNA"/>
</dbReference>
<dbReference type="Gene3D" id="2.20.130.20">
    <property type="match status" value="1"/>
</dbReference>
<dbReference type="Pfam" id="PF17790">
    <property type="entry name" value="MG1"/>
    <property type="match status" value="1"/>
</dbReference>
<dbReference type="Pfam" id="PF07677">
    <property type="entry name" value="A2M_recep"/>
    <property type="match status" value="1"/>
</dbReference>
<keyword evidence="2" id="KW-0964">Secreted</keyword>
<dbReference type="SMART" id="SM01359">
    <property type="entry name" value="A2M_N_2"/>
    <property type="match status" value="1"/>
</dbReference>
<dbReference type="InterPro" id="IPR008993">
    <property type="entry name" value="TIMP-like_OB-fold"/>
</dbReference>
<evidence type="ECO:0000259" key="6">
    <source>
        <dbReference type="SMART" id="SM01360"/>
    </source>
</evidence>
<sequence>MLAILLLFGILVSEVQCGYYFVTAPNVLRFDQDETVVVSVFGLNNAAVKVWLEHENKQFSVKNVLVKDEKHPENIFVRVTENDTVSTLTEEKTRKVKLCAEWNGQKQTREIILSYHSGYLIIQTDKPIYTPKEKVKIRTLALDESLKAVDGWQVGMDIVSPSNKTLGRKLIKGSPSGFYQNDFTLPPYPEIGLWSARAFYKGQFETESHALFEVREYVLPTFGVTIDVDVEYILPQTKHITVTVKAKYVYGKPVQGNARLTLRLKGEDKDTDYIIDLKKKQLENSPDVEGSATEFRLDVKKDILDSSLLRDKPFPNGKRLEVIATVYESATGNEEAASHDGTIFTESPFIFKFTKSKLNFRPGYKYYLKVELFYVNGKPAKDTDVEVSMFEDGVLKEEKAGVTNDDGRIIQIQSTAAKAKKISFKVSTSNNEFESDEFVVTAYPGKNQMQVEYVTTDNNLNMMRAFTNIKGNSYTGMFFVVVTRGKIVFIKYKDAANEASEETSDQLEELVSPDARLLVFYVDTETDVIVADSVKFEVEKKCRGDGLHLETDAQTVKPGSNGKLTVTGTPLMFVGLNIIDKALLLLNDKNVLKKKKMFETLQSHDLGCGEGSGKSGADVFKNSGLTVLTNAKVEEADLERQTDGCKRNTRKRRDADSCWFGVAETCCTEGYDFAVTLFELEEYPERMNSRRKCLPKALILAEENRLSIKCVMAFFKSCVDESEYMITEETKIVSKSLDDESEYLEDIAKLADNGIISKTRSDFRESWLFSVYNLDQQGQMQMQLKVPDSITEWRIQAIGITKDIGMCTADPVDFKAFRDFFIQLDLPYKAARLEHFNVKATIFNYGQPGDAAKTANVYLKGVDNLCYNSDPGKPSPRVQVKLPPNSAKTVSFPMIPLKDGLFPVTVSAIVTDLGIPEVDVIEKRLYVVNEGIEEKLTIVVCLDPLKQKEDCVNDKRVVSDIQASNDERHYEIDLTLPENSISQTGAATAYIRSNIITDIVNTIIEGVDSLFLKPAGCGEQTMIRLAPTVYALSYLKQTKQMTVDIEKKGNQWVRDGVSREISGYRHGDGAYAAWKHRTASTWLTAFVAKVFCQAKKVVDDAVDKEEDIKITIDWLNDHVNADGSFIDAMPVIHREMIGQINEGDPTLTAFVLITLQECSIRSDKLNATIRKAMKYLESLPKRNLKNNPYLLAISTYALALSDSTKKNDFRKLLLGIQKKDREGSYWGNPGGKPASAHSVETTAYGLLAMLEFNDFRRSSSIVSWLISQRDGQGSFRTTQDTVVGLQALSQYSIATYSADVDLKVTLSADNWITEEIRVTEENAILQKVIPKLPVERGDNRLLVQVQGTGSAVMAIDLRYNRPATEEETCPFSVTDIDVQDVEDAPIDKRLADARNCDICGKCEGGDVNQYDDYDIDNFGNQPEIDPKMESNFGRKKRAANRRVRATATKKCIRFSVSSKNKKKYGMSIVKFGLETGVEVIKSDLDKLIAENNTNIARYEMPSDGKGFIVFYLHEITSSETNFIFRLKDGFDGEKNSRQPSSVYVYDYYNPDRHCTQFYGTGLNRGKSVSYQCGKDKKECMCFQSMCVQPVEEEIKKLAKKKKKKALKLYKYACNTDKANYAVVVTIDEVSYNPAVQEKNARGVVVTSINKGIEDLNEEDEIAFFWKFSCPYPELEEGKTYLIIGRDGNKFRLGEEEKYRYPLMGTALVIENITPQQARQNRKKYKLLHTVLTNFKRLMLGNGCQN</sequence>
<dbReference type="InterPro" id="IPR050473">
    <property type="entry name" value="A2M/Complement_sys"/>
</dbReference>
<dbReference type="Pfam" id="PF07678">
    <property type="entry name" value="TED_complement"/>
    <property type="match status" value="1"/>
</dbReference>
<dbReference type="GO" id="GO:0004866">
    <property type="term" value="F:endopeptidase inhibitor activity"/>
    <property type="evidence" value="ECO:0007669"/>
    <property type="project" value="InterPro"/>
</dbReference>
<dbReference type="Gene3D" id="6.20.50.160">
    <property type="match status" value="1"/>
</dbReference>
<name>C0JPJ2_9BIVA</name>
<dbReference type="InterPro" id="IPR001599">
    <property type="entry name" value="Macroglobln_a2"/>
</dbReference>
<feature type="chain" id="PRO_5002898123" evidence="4">
    <location>
        <begin position="18"/>
        <end position="1745"/>
    </location>
</feature>
<dbReference type="InterPro" id="IPR009048">
    <property type="entry name" value="A-macroglobulin_rcpt-bd"/>
</dbReference>
<feature type="domain" description="Alpha-2-macroglobulin bait region" evidence="5">
    <location>
        <begin position="424"/>
        <end position="586"/>
    </location>
</feature>
<evidence type="ECO:0000259" key="7">
    <source>
        <dbReference type="SMART" id="SM01361"/>
    </source>
</evidence>
<evidence type="ECO:0000259" key="5">
    <source>
        <dbReference type="SMART" id="SM01359"/>
    </source>
</evidence>
<dbReference type="PANTHER" id="PTHR11412">
    <property type="entry name" value="MACROGLOBULIN / COMPLEMENT"/>
    <property type="match status" value="1"/>
</dbReference>
<dbReference type="GO" id="GO:0005615">
    <property type="term" value="C:extracellular space"/>
    <property type="evidence" value="ECO:0007669"/>
    <property type="project" value="InterPro"/>
</dbReference>
<dbReference type="InterPro" id="IPR018933">
    <property type="entry name" value="Netrin_module_non-TIMP"/>
</dbReference>
<reference evidence="8" key="1">
    <citation type="journal article" date="2009" name="Fish Shellfish Immunol.">
        <title>Characterization of a C3 and a factor B-like in the carpet-shell clam, Ruditapes decussatus.</title>
        <authorList>
            <person name="Prado-Alvarez M."/>
            <person name="Rotllant J."/>
            <person name="Gestal C."/>
            <person name="Novoa B."/>
            <person name="Figueras A."/>
        </authorList>
    </citation>
    <scope>NUCLEOTIDE SEQUENCE</scope>
</reference>
<evidence type="ECO:0000256" key="4">
    <source>
        <dbReference type="SAM" id="SignalP"/>
    </source>
</evidence>
<dbReference type="InterPro" id="IPR036595">
    <property type="entry name" value="A-macroglobulin_rcpt-bd_sf"/>
</dbReference>
<dbReference type="InterPro" id="IPR041555">
    <property type="entry name" value="MG3"/>
</dbReference>
<dbReference type="Pfam" id="PF01759">
    <property type="entry name" value="NTR"/>
    <property type="match status" value="1"/>
</dbReference>
<dbReference type="Gene3D" id="2.60.120.1540">
    <property type="match status" value="1"/>
</dbReference>
<evidence type="ECO:0000256" key="3">
    <source>
        <dbReference type="ARBA" id="ARBA00023157"/>
    </source>
</evidence>
<feature type="domain" description="Alpha-macroglobulin receptor-binding" evidence="7">
    <location>
        <begin position="1465"/>
        <end position="1558"/>
    </location>
</feature>
<dbReference type="SUPFAM" id="SSF49410">
    <property type="entry name" value="Alpha-macroglobulin receptor domain"/>
    <property type="match status" value="1"/>
</dbReference>
<dbReference type="Pfam" id="PF01835">
    <property type="entry name" value="MG2"/>
    <property type="match status" value="1"/>
</dbReference>
<dbReference type="Pfam" id="PF07703">
    <property type="entry name" value="A2M_BRD"/>
    <property type="match status" value="1"/>
</dbReference>
<evidence type="ECO:0000313" key="8">
    <source>
        <dbReference type="EMBL" id="ACN37845.1"/>
    </source>
</evidence>
<protein>
    <submittedName>
        <fullName evidence="8">Complement component C3</fullName>
    </submittedName>
</protein>
<accession>C0JPJ2</accession>
<dbReference type="Pfam" id="PF00207">
    <property type="entry name" value="A2M"/>
    <property type="match status" value="1"/>
</dbReference>
<dbReference type="InterPro" id="IPR011626">
    <property type="entry name" value="Alpha-macroglobulin_TED"/>
</dbReference>
<dbReference type="Gene3D" id="2.60.40.690">
    <property type="entry name" value="Alpha-macroglobulin, receptor-binding domain"/>
    <property type="match status" value="1"/>
</dbReference>
<dbReference type="InterPro" id="IPR047565">
    <property type="entry name" value="Alpha-macroglob_thiol-ester_cl"/>
</dbReference>
<dbReference type="Gene3D" id="2.40.50.120">
    <property type="match status" value="1"/>
</dbReference>
<dbReference type="CDD" id="cd02896">
    <property type="entry name" value="complement_C3_C4_C5"/>
    <property type="match status" value="1"/>
</dbReference>
<comment type="subcellular location">
    <subcellularLocation>
        <location evidence="1">Secreted</location>
    </subcellularLocation>
</comment>
<dbReference type="Gene3D" id="2.60.40.1930">
    <property type="match status" value="3"/>
</dbReference>
<dbReference type="PROSITE" id="PS00477">
    <property type="entry name" value="ALPHA_2_MACROGLOBULIN"/>
    <property type="match status" value="1"/>
</dbReference>